<keyword evidence="2" id="KW-1185">Reference proteome</keyword>
<dbReference type="EMBL" id="CP012752">
    <property type="protein sequence ID" value="ALG13382.1"/>
    <property type="molecule type" value="Genomic_DNA"/>
</dbReference>
<dbReference type="RefSeq" id="WP_054295271.1">
    <property type="nucleotide sequence ID" value="NZ_CP012752.1"/>
</dbReference>
<name>A0A0N9IB43_9PSEU</name>
<dbReference type="Proteomes" id="UP000063699">
    <property type="component" value="Chromosome"/>
</dbReference>
<dbReference type="OrthoDB" id="3295168at2"/>
<sequence length="227" mass="24656">MRILGYLDAFRPPVPAETLVDRMDIVDDPAFWPFFLAFVNATNSPFDAFDIDPADSSALDSVLTDESRWPVFTIPVGDGHRVRIVLNNLPDDPSVEYLLDPADGGNAVHFANLDGHFRGPGMSWAELTATSLQPDPVLSPAERMLFLLPSLGDTETPATAPRIIAAALTSVGATQSQEALAVELIEAPHFWLPVTWRTTDGVTWCSGTHALRTKDNPALRLFGAAFS</sequence>
<reference evidence="1 2" key="1">
    <citation type="submission" date="2015-07" db="EMBL/GenBank/DDBJ databases">
        <title>Genome sequencing of Kibdelosporangium phytohabitans.</title>
        <authorList>
            <person name="Qin S."/>
            <person name="Xing K."/>
        </authorList>
    </citation>
    <scope>NUCLEOTIDE SEQUENCE [LARGE SCALE GENOMIC DNA]</scope>
    <source>
        <strain evidence="1 2">KLBMP1111</strain>
    </source>
</reference>
<evidence type="ECO:0000313" key="2">
    <source>
        <dbReference type="Proteomes" id="UP000063699"/>
    </source>
</evidence>
<organism evidence="1 2">
    <name type="scientific">Kibdelosporangium phytohabitans</name>
    <dbReference type="NCBI Taxonomy" id="860235"/>
    <lineage>
        <taxon>Bacteria</taxon>
        <taxon>Bacillati</taxon>
        <taxon>Actinomycetota</taxon>
        <taxon>Actinomycetes</taxon>
        <taxon>Pseudonocardiales</taxon>
        <taxon>Pseudonocardiaceae</taxon>
        <taxon>Kibdelosporangium</taxon>
    </lineage>
</organism>
<proteinExistence type="predicted"/>
<evidence type="ECO:0000313" key="1">
    <source>
        <dbReference type="EMBL" id="ALG13382.1"/>
    </source>
</evidence>
<dbReference type="AlphaFoldDB" id="A0A0N9IB43"/>
<gene>
    <name evidence="1" type="ORF">AOZ06_46815</name>
</gene>
<protein>
    <submittedName>
        <fullName evidence="1">Uncharacterized protein</fullName>
    </submittedName>
</protein>
<dbReference type="KEGG" id="kphy:AOZ06_46815"/>
<accession>A0A0N9IB43</accession>